<dbReference type="Proteomes" id="UP000640333">
    <property type="component" value="Unassembled WGS sequence"/>
</dbReference>
<evidence type="ECO:0000256" key="4">
    <source>
        <dbReference type="ARBA" id="ARBA00022989"/>
    </source>
</evidence>
<proteinExistence type="predicted"/>
<dbReference type="EMBL" id="JADEYS010000006">
    <property type="protein sequence ID" value="MBE9397085.1"/>
    <property type="molecule type" value="Genomic_DNA"/>
</dbReference>
<evidence type="ECO:0000313" key="7">
    <source>
        <dbReference type="EMBL" id="MBE9397085.1"/>
    </source>
</evidence>
<protein>
    <submittedName>
        <fullName evidence="7">LysE family translocator</fullName>
    </submittedName>
</protein>
<feature type="transmembrane region" description="Helical" evidence="6">
    <location>
        <begin position="145"/>
        <end position="167"/>
    </location>
</feature>
<name>A0A8J7K5K0_9GAMM</name>
<evidence type="ECO:0000256" key="6">
    <source>
        <dbReference type="SAM" id="Phobius"/>
    </source>
</evidence>
<comment type="subcellular location">
    <subcellularLocation>
        <location evidence="1">Cell membrane</location>
        <topology evidence="1">Multi-pass membrane protein</topology>
    </subcellularLocation>
</comment>
<keyword evidence="4 6" id="KW-1133">Transmembrane helix</keyword>
<dbReference type="PANTHER" id="PTHR30086:SF16">
    <property type="entry name" value="AMINO ACID EFFLUX PERMEASE RHTB FAMILY"/>
    <property type="match status" value="1"/>
</dbReference>
<dbReference type="PANTHER" id="PTHR30086">
    <property type="entry name" value="ARGININE EXPORTER PROTEIN ARGO"/>
    <property type="match status" value="1"/>
</dbReference>
<evidence type="ECO:0000256" key="3">
    <source>
        <dbReference type="ARBA" id="ARBA00022692"/>
    </source>
</evidence>
<dbReference type="Pfam" id="PF01810">
    <property type="entry name" value="LysE"/>
    <property type="match status" value="1"/>
</dbReference>
<dbReference type="AlphaFoldDB" id="A0A8J7K5K0"/>
<dbReference type="RefSeq" id="WP_193952640.1">
    <property type="nucleotide sequence ID" value="NZ_JADEYS010000006.1"/>
</dbReference>
<dbReference type="GO" id="GO:0005886">
    <property type="term" value="C:plasma membrane"/>
    <property type="evidence" value="ECO:0007669"/>
    <property type="project" value="UniProtKB-SubCell"/>
</dbReference>
<keyword evidence="5 6" id="KW-0472">Membrane</keyword>
<reference evidence="7" key="1">
    <citation type="submission" date="2020-10" db="EMBL/GenBank/DDBJ databases">
        <title>Bacterium isolated from coastal waters sediment.</title>
        <authorList>
            <person name="Chen R.-J."/>
            <person name="Lu D.-C."/>
            <person name="Zhu K.-L."/>
            <person name="Du Z.-J."/>
        </authorList>
    </citation>
    <scope>NUCLEOTIDE SEQUENCE</scope>
    <source>
        <strain evidence="7">N1Y112</strain>
    </source>
</reference>
<feature type="transmembrane region" description="Helical" evidence="6">
    <location>
        <begin position="75"/>
        <end position="91"/>
    </location>
</feature>
<evidence type="ECO:0000256" key="1">
    <source>
        <dbReference type="ARBA" id="ARBA00004651"/>
    </source>
</evidence>
<feature type="transmembrane region" description="Helical" evidence="6">
    <location>
        <begin position="38"/>
        <end position="63"/>
    </location>
</feature>
<evidence type="ECO:0000256" key="2">
    <source>
        <dbReference type="ARBA" id="ARBA00022475"/>
    </source>
</evidence>
<comment type="caution">
    <text evidence="7">The sequence shown here is derived from an EMBL/GenBank/DDBJ whole genome shotgun (WGS) entry which is preliminary data.</text>
</comment>
<keyword evidence="8" id="KW-1185">Reference proteome</keyword>
<dbReference type="InterPro" id="IPR001123">
    <property type="entry name" value="LeuE-type"/>
</dbReference>
<dbReference type="GO" id="GO:0015171">
    <property type="term" value="F:amino acid transmembrane transporter activity"/>
    <property type="evidence" value="ECO:0007669"/>
    <property type="project" value="TreeGrafter"/>
</dbReference>
<evidence type="ECO:0000256" key="5">
    <source>
        <dbReference type="ARBA" id="ARBA00023136"/>
    </source>
</evidence>
<feature type="transmembrane region" description="Helical" evidence="6">
    <location>
        <begin position="111"/>
        <end position="133"/>
    </location>
</feature>
<sequence>MNEWLLLAGICFAGAMVPGANTALVLRRTLNGDQKGAFITVAGLSVGLSVHVVASMLGITALISETPALYDAIRWFGSAYLLYMGVTYLLTRSSADDVDGQHDALSLRNPFLSGLMVSLLNPKLLLMFIALFSQIINAAHGWKMMMLYGATPLVTEALWLCLIILLLSRPGIQSRLNQIRRGLERVIGAGLVLLGIKVGLG</sequence>
<keyword evidence="2" id="KW-1003">Cell membrane</keyword>
<keyword evidence="3 6" id="KW-0812">Transmembrane</keyword>
<organism evidence="7 8">
    <name type="scientific">Pontibacterium sinense</name>
    <dbReference type="NCBI Taxonomy" id="2781979"/>
    <lineage>
        <taxon>Bacteria</taxon>
        <taxon>Pseudomonadati</taxon>
        <taxon>Pseudomonadota</taxon>
        <taxon>Gammaproteobacteria</taxon>
        <taxon>Oceanospirillales</taxon>
        <taxon>Oceanospirillaceae</taxon>
        <taxon>Pontibacterium</taxon>
    </lineage>
</organism>
<evidence type="ECO:0000313" key="8">
    <source>
        <dbReference type="Proteomes" id="UP000640333"/>
    </source>
</evidence>
<accession>A0A8J7K5K0</accession>
<gene>
    <name evidence="7" type="ORF">IOQ59_07395</name>
</gene>
<dbReference type="PIRSF" id="PIRSF006324">
    <property type="entry name" value="LeuE"/>
    <property type="match status" value="1"/>
</dbReference>